<keyword evidence="1" id="KW-0732">Signal</keyword>
<dbReference type="EMBL" id="DS027684">
    <property type="protein sequence ID" value="EAW25601.1"/>
    <property type="molecule type" value="Genomic_DNA"/>
</dbReference>
<proteinExistence type="predicted"/>
<reference evidence="3" key="1">
    <citation type="journal article" date="2008" name="PLoS Genet.">
        <title>Genomic islands in the pathogenic filamentous fungus Aspergillus fumigatus.</title>
        <authorList>
            <person name="Fedorova N.D."/>
            <person name="Khaldi N."/>
            <person name="Joardar V.S."/>
            <person name="Maiti R."/>
            <person name="Amedeo P."/>
            <person name="Anderson M.J."/>
            <person name="Crabtree J."/>
            <person name="Silva J.C."/>
            <person name="Badger J.H."/>
            <person name="Albarraq A."/>
            <person name="Angiuoli S."/>
            <person name="Bussey H."/>
            <person name="Bowyer P."/>
            <person name="Cotty P.J."/>
            <person name="Dyer P.S."/>
            <person name="Egan A."/>
            <person name="Galens K."/>
            <person name="Fraser-Liggett C.M."/>
            <person name="Haas B.J."/>
            <person name="Inman J.M."/>
            <person name="Kent R."/>
            <person name="Lemieux S."/>
            <person name="Malavazi I."/>
            <person name="Orvis J."/>
            <person name="Roemer T."/>
            <person name="Ronning C.M."/>
            <person name="Sundaram J.P."/>
            <person name="Sutton G."/>
            <person name="Turner G."/>
            <person name="Venter J.C."/>
            <person name="White O.R."/>
            <person name="Whitty B.R."/>
            <person name="Youngman P."/>
            <person name="Wolfe K.H."/>
            <person name="Goldman G.H."/>
            <person name="Wortman J.R."/>
            <person name="Jiang B."/>
            <person name="Denning D.W."/>
            <person name="Nierman W.C."/>
        </authorList>
    </citation>
    <scope>NUCLEOTIDE SEQUENCE [LARGE SCALE GENOMIC DNA]</scope>
    <source>
        <strain evidence="3">ATCC 1020 / DSM 3700 / CBS 544.65 / FGSC A1164 / JCM 1740 / NRRL 181 / WB 181</strain>
    </source>
</reference>
<dbReference type="AlphaFoldDB" id="A1CV24"/>
<evidence type="ECO:0008006" key="4">
    <source>
        <dbReference type="Google" id="ProtNLM"/>
    </source>
</evidence>
<dbReference type="HOGENOM" id="CLU_085154_0_0_1"/>
<dbReference type="VEuPathDB" id="FungiDB:NFIA_044200"/>
<dbReference type="OrthoDB" id="4991875at2759"/>
<accession>A1CV24</accession>
<dbReference type="KEGG" id="nfi:NFIA_044200"/>
<organism evidence="2 3">
    <name type="scientific">Neosartorya fischeri (strain ATCC 1020 / DSM 3700 / CBS 544.65 / FGSC A1164 / JCM 1740 / NRRL 181 / WB 181)</name>
    <name type="common">Aspergillus fischerianus</name>
    <dbReference type="NCBI Taxonomy" id="331117"/>
    <lineage>
        <taxon>Eukaryota</taxon>
        <taxon>Fungi</taxon>
        <taxon>Dikarya</taxon>
        <taxon>Ascomycota</taxon>
        <taxon>Pezizomycotina</taxon>
        <taxon>Eurotiomycetes</taxon>
        <taxon>Eurotiomycetidae</taxon>
        <taxon>Eurotiales</taxon>
        <taxon>Aspergillaceae</taxon>
        <taxon>Aspergillus</taxon>
        <taxon>Aspergillus subgen. Fumigati</taxon>
    </lineage>
</organism>
<gene>
    <name evidence="2" type="ORF">NFIA_044200</name>
</gene>
<evidence type="ECO:0000313" key="2">
    <source>
        <dbReference type="EMBL" id="EAW25601.1"/>
    </source>
</evidence>
<sequence length="235" mass="24210">MILSFRNLVFLSIFFPVLFLLTSPQQKETITMRASFLLPAAIYALAAHADDKTTTIGYFIPSWSATLLSYGAWTSTGASVAGINAAATTYNLGCLKDAPKTDCNIKNSWTIIQGPETVSVTGVYTASTSGKETSYDVTVTQSYECKIRSRTESASCTMSVGMTGSVGGATIASSTSSSATYSPATSSYYELVVTAGVDKFTAPEATKTPGVAAAGPAGALITAAPVVAAAVAALL</sequence>
<evidence type="ECO:0000313" key="3">
    <source>
        <dbReference type="Proteomes" id="UP000006702"/>
    </source>
</evidence>
<dbReference type="OMA" id="YECKIRS"/>
<evidence type="ECO:0000256" key="1">
    <source>
        <dbReference type="SAM" id="SignalP"/>
    </source>
</evidence>
<dbReference type="RefSeq" id="XP_001267498.1">
    <property type="nucleotide sequence ID" value="XM_001267497.1"/>
</dbReference>
<feature type="signal peptide" evidence="1">
    <location>
        <begin position="1"/>
        <end position="29"/>
    </location>
</feature>
<dbReference type="GeneID" id="4594217"/>
<keyword evidence="3" id="KW-1185">Reference proteome</keyword>
<dbReference type="Proteomes" id="UP000006702">
    <property type="component" value="Unassembled WGS sequence"/>
</dbReference>
<protein>
    <recommendedName>
        <fullName evidence="4">GPI anchored protein</fullName>
    </recommendedName>
</protein>
<feature type="chain" id="PRO_5002633919" description="GPI anchored protein" evidence="1">
    <location>
        <begin position="30"/>
        <end position="235"/>
    </location>
</feature>
<dbReference type="eggNOG" id="ENOG502RN9F">
    <property type="taxonomic scope" value="Eukaryota"/>
</dbReference>
<name>A1CV24_NEOFI</name>